<evidence type="ECO:0000313" key="3">
    <source>
        <dbReference type="Proteomes" id="UP000018208"/>
    </source>
</evidence>
<dbReference type="Proteomes" id="UP000018208">
    <property type="component" value="Unassembled WGS sequence"/>
</dbReference>
<organism evidence="1">
    <name type="scientific">Spironucleus salmonicida</name>
    <dbReference type="NCBI Taxonomy" id="348837"/>
    <lineage>
        <taxon>Eukaryota</taxon>
        <taxon>Metamonada</taxon>
        <taxon>Diplomonadida</taxon>
        <taxon>Hexamitidae</taxon>
        <taxon>Hexamitinae</taxon>
        <taxon>Spironucleus</taxon>
    </lineage>
</organism>
<protein>
    <submittedName>
        <fullName evidence="1">Uncharacterized protein</fullName>
    </submittedName>
</protein>
<name>V6LK86_9EUKA</name>
<proteinExistence type="predicted"/>
<dbReference type="EMBL" id="AUWU02000005">
    <property type="protein sequence ID" value="KAH0572704.1"/>
    <property type="molecule type" value="Genomic_DNA"/>
</dbReference>
<sequence length="316" mass="37575">MNFVPINCRLFPHFENGKFFCYGKNNAYNCDPTDYKIINVVKVEFNFQKIFNTFLTQPVFYQDKFYCTYDQYIFQINEYTLSIYDRLPFKTFRNQLVVVNKIILVNPYQFELQNDNVIVKVGKGILFQQSYKIFNFDQNTLTLLSPDFTPLEMQYVGELILYGSGQAVFKKNNKYILKSLLDNTEFIADNYENNYYYGIFGAIPQVSYFSLDIEYVSSKYNEFVQNQKLKETISTRIQFFVAENIEITEKIALIDEKWKQIDNEFNKTQVGLYGIQQELNELKFDIQDAVLEQQTRINELKKQFEVKLFKEKIGIK</sequence>
<gene>
    <name evidence="1" type="ORF">SS50377_15358</name>
    <name evidence="2" type="ORF">SS50377_24816</name>
</gene>
<reference evidence="1 2" key="1">
    <citation type="journal article" date="2014" name="PLoS Genet.">
        <title>The Genome of Spironucleus salmonicida Highlights a Fish Pathogen Adapted to Fluctuating Environments.</title>
        <authorList>
            <person name="Xu F."/>
            <person name="Jerlstrom-Hultqvist J."/>
            <person name="Einarsson E."/>
            <person name="Astvaldsson A."/>
            <person name="Svard S.G."/>
            <person name="Andersson J.O."/>
        </authorList>
    </citation>
    <scope>NUCLEOTIDE SEQUENCE</scope>
    <source>
        <strain evidence="2">ATCC 50377</strain>
    </source>
</reference>
<dbReference type="AlphaFoldDB" id="V6LK86"/>
<keyword evidence="3" id="KW-1185">Reference proteome</keyword>
<dbReference type="VEuPathDB" id="GiardiaDB:SS50377_24816"/>
<evidence type="ECO:0000313" key="2">
    <source>
        <dbReference type="EMBL" id="KAH0572704.1"/>
    </source>
</evidence>
<reference evidence="2" key="2">
    <citation type="submission" date="2020-12" db="EMBL/GenBank/DDBJ databases">
        <title>New Spironucleus salmonicida genome in near-complete chromosomes.</title>
        <authorList>
            <person name="Xu F."/>
            <person name="Kurt Z."/>
            <person name="Jimenez-Gonzalez A."/>
            <person name="Astvaldsson A."/>
            <person name="Andersson J.O."/>
            <person name="Svard S.G."/>
        </authorList>
    </citation>
    <scope>NUCLEOTIDE SEQUENCE</scope>
    <source>
        <strain evidence="2">ATCC 50377</strain>
    </source>
</reference>
<accession>V6LK86</accession>
<dbReference type="EMBL" id="KI546111">
    <property type="protein sequence ID" value="EST44738.1"/>
    <property type="molecule type" value="Genomic_DNA"/>
</dbReference>
<evidence type="ECO:0000313" key="1">
    <source>
        <dbReference type="EMBL" id="EST44738.1"/>
    </source>
</evidence>